<dbReference type="Gene3D" id="3.30.70.1440">
    <property type="entry name" value="Multidrug efflux transporter AcrB pore domain"/>
    <property type="match status" value="1"/>
</dbReference>
<dbReference type="OrthoDB" id="9806532at2"/>
<dbReference type="Gene3D" id="3.30.70.1320">
    <property type="entry name" value="Multidrug efflux transporter AcrB pore domain like"/>
    <property type="match status" value="1"/>
</dbReference>
<dbReference type="PRINTS" id="PR00702">
    <property type="entry name" value="ACRIFLAVINRP"/>
</dbReference>
<dbReference type="STRING" id="223786.SAMN05216234_13322"/>
<dbReference type="EMBL" id="FOXB01000033">
    <property type="protein sequence ID" value="SFP69332.1"/>
    <property type="molecule type" value="Genomic_DNA"/>
</dbReference>
<dbReference type="RefSeq" id="WP_092913382.1">
    <property type="nucleotide sequence ID" value="NZ_FOXB01000033.1"/>
</dbReference>
<dbReference type="Gene3D" id="3.30.70.1430">
    <property type="entry name" value="Multidrug efflux transporter AcrB pore domain"/>
    <property type="match status" value="2"/>
</dbReference>
<feature type="transmembrane region" description="Helical" evidence="1">
    <location>
        <begin position="869"/>
        <end position="888"/>
    </location>
</feature>
<sequence length="1035" mass="116206">MKNLKRFQGGPLAWMAAHPVAANLLMIVAIIGGILMISHLRQEVFPDFEHDEVRVSVAYPGASPEEIEKGIVLPIEEAVSGVDGVKRVVSNASEGVGSVTVEAQRGYDLQQLQNDVQNAINRIRTFPTDIERPRVVMRSYEKQTISLMLYGDSDRLTLYNLALSFKQRLLQHPEISKVGIYGVSALQYSIEIDKDTLRKYNLSLEEVARRINSDSLDLPAGSIKTSSQEILVRLNQRRELIEKFKNIPIITTKSGAIVTLKDIAKFRKNFENEDYFALYNSKPAIYMAVRNPQDYSPIAIANIVKEEMANYNSELPQSIDMKVLTNSADTFADRVNLLLKNSAVGLIIVLVVLALFLEIRLAFWVMMGIPISFMGAFFLFPALDVSISMVSLFAFIIALGIVVDDAIVIGENIYHYREQGFSPVEAAVKGVREMAVPVTFAILTNIVAFLPIYFIPGMIGKIFQVIPVVVIIIFLVSWVESLFILPSHLAHIKGDVSNPLLRFIHNLQQKFSRAFRGWVRFKFGSFLTFVLHHRYLLIVVSISMLIVTIAYALSGRMGMQIFPRVPSDYAQAILKMPLGTPADETKQIVKRMTDAAYIVEEEKGLSEYIHGVYARVGSEGAHEALIRVYLPPAVVREKLLSTADFVQLWREKIGEIPGAELLKFSAHSRGPGHGSAISLEIKHSNLEILKEASRLIAQELHNYPRVYDISDGFESGKPQINFTLKPLAYTLGFDARTIAREVRASFYGAESQRILVDNNEIKVMVKLPKKEREMLQTLYNLRLFTKDGKEVALMDLINIRWGQAYTQIHRVNGRRVITVEANIRPRSKAIEVMNDLQESFLPELKKRFPGLSYSFEGDQTEIRDSLSTLKTTFILAMFVIYALLAIPFRSYLQPLIVMVGIPFGIIGAIIGHLIMDYSLSVVSMFGIVALSGIVVNDALILVDFANRYKSRVKASTLKVVREAALQRFRPILLTTITTFGGLMPMIFETSRQAKFLIPMAISLGFGILFATFVTLLIVPALYMVVEDVKSFFTNH</sequence>
<feature type="transmembrane region" description="Helical" evidence="1">
    <location>
        <begin position="462"/>
        <end position="485"/>
    </location>
</feature>
<accession>A0A1I5SF59</accession>
<feature type="transmembrane region" description="Helical" evidence="1">
    <location>
        <begin position="535"/>
        <end position="554"/>
    </location>
</feature>
<dbReference type="Gene3D" id="3.30.2090.10">
    <property type="entry name" value="Multidrug efflux transporter AcrB TolC docking domain, DN and DC subdomains"/>
    <property type="match status" value="2"/>
</dbReference>
<dbReference type="Proteomes" id="UP000199227">
    <property type="component" value="Unassembled WGS sequence"/>
</dbReference>
<feature type="transmembrane region" description="Helical" evidence="1">
    <location>
        <begin position="435"/>
        <end position="456"/>
    </location>
</feature>
<dbReference type="SUPFAM" id="SSF82866">
    <property type="entry name" value="Multidrug efflux transporter AcrB transmembrane domain"/>
    <property type="match status" value="2"/>
</dbReference>
<feature type="transmembrane region" description="Helical" evidence="1">
    <location>
        <begin position="999"/>
        <end position="1025"/>
    </location>
</feature>
<dbReference type="PANTHER" id="PTHR32063">
    <property type="match status" value="1"/>
</dbReference>
<dbReference type="AlphaFoldDB" id="A0A1I5SF59"/>
<keyword evidence="1" id="KW-0812">Transmembrane</keyword>
<protein>
    <submittedName>
        <fullName evidence="2">Multidrug efflux pump subunit AcrB</fullName>
    </submittedName>
</protein>
<keyword evidence="1" id="KW-0472">Membrane</keyword>
<feature type="transmembrane region" description="Helical" evidence="1">
    <location>
        <begin position="921"/>
        <end position="946"/>
    </location>
</feature>
<feature type="transmembrane region" description="Helical" evidence="1">
    <location>
        <begin position="389"/>
        <end position="414"/>
    </location>
</feature>
<dbReference type="PANTHER" id="PTHR32063:SF33">
    <property type="entry name" value="RND SUPERFAMILY EFFLUX PUMP PERMEASE COMPONENT"/>
    <property type="match status" value="1"/>
</dbReference>
<dbReference type="InterPro" id="IPR001036">
    <property type="entry name" value="Acrflvin-R"/>
</dbReference>
<dbReference type="Gene3D" id="1.20.1640.10">
    <property type="entry name" value="Multidrug efflux transporter AcrB transmembrane domain"/>
    <property type="match status" value="2"/>
</dbReference>
<gene>
    <name evidence="2" type="ORF">SAMN05216234_13322</name>
</gene>
<dbReference type="SUPFAM" id="SSF82693">
    <property type="entry name" value="Multidrug efflux transporter AcrB pore domain, PN1, PN2, PC1 and PC2 subdomains"/>
    <property type="match status" value="2"/>
</dbReference>
<feature type="transmembrane region" description="Helical" evidence="1">
    <location>
        <begin position="12"/>
        <end position="37"/>
    </location>
</feature>
<proteinExistence type="predicted"/>
<evidence type="ECO:0000313" key="2">
    <source>
        <dbReference type="EMBL" id="SFP69332.1"/>
    </source>
</evidence>
<keyword evidence="1" id="KW-1133">Transmembrane helix</keyword>
<reference evidence="2 3" key="1">
    <citation type="submission" date="2016-10" db="EMBL/GenBank/DDBJ databases">
        <authorList>
            <person name="de Groot N.N."/>
        </authorList>
    </citation>
    <scope>NUCLEOTIDE SEQUENCE [LARGE SCALE GENOMIC DNA]</scope>
    <source>
        <strain evidence="2 3">EP1-55-1</strain>
    </source>
</reference>
<dbReference type="Pfam" id="PF00873">
    <property type="entry name" value="ACR_tran"/>
    <property type="match status" value="1"/>
</dbReference>
<keyword evidence="3" id="KW-1185">Reference proteome</keyword>
<feature type="transmembrane region" description="Helical" evidence="1">
    <location>
        <begin position="967"/>
        <end position="987"/>
    </location>
</feature>
<evidence type="ECO:0000313" key="3">
    <source>
        <dbReference type="Proteomes" id="UP000199227"/>
    </source>
</evidence>
<organism evidence="2 3">
    <name type="scientific">Hydrogenimonas thermophila</name>
    <dbReference type="NCBI Taxonomy" id="223786"/>
    <lineage>
        <taxon>Bacteria</taxon>
        <taxon>Pseudomonadati</taxon>
        <taxon>Campylobacterota</taxon>
        <taxon>Epsilonproteobacteria</taxon>
        <taxon>Campylobacterales</taxon>
        <taxon>Hydrogenimonadaceae</taxon>
        <taxon>Hydrogenimonas</taxon>
    </lineage>
</organism>
<name>A0A1I5SF59_9BACT</name>
<dbReference type="GO" id="GO:0005886">
    <property type="term" value="C:plasma membrane"/>
    <property type="evidence" value="ECO:0007669"/>
    <property type="project" value="TreeGrafter"/>
</dbReference>
<dbReference type="GO" id="GO:0042910">
    <property type="term" value="F:xenobiotic transmembrane transporter activity"/>
    <property type="evidence" value="ECO:0007669"/>
    <property type="project" value="TreeGrafter"/>
</dbReference>
<evidence type="ECO:0000256" key="1">
    <source>
        <dbReference type="SAM" id="Phobius"/>
    </source>
</evidence>
<feature type="transmembrane region" description="Helical" evidence="1">
    <location>
        <begin position="363"/>
        <end position="383"/>
    </location>
</feature>
<dbReference type="InterPro" id="IPR027463">
    <property type="entry name" value="AcrB_DN_DC_subdom"/>
</dbReference>
<feature type="transmembrane region" description="Helical" evidence="1">
    <location>
        <begin position="895"/>
        <end position="915"/>
    </location>
</feature>
<feature type="transmembrane region" description="Helical" evidence="1">
    <location>
        <begin position="337"/>
        <end position="356"/>
    </location>
</feature>
<dbReference type="SUPFAM" id="SSF82714">
    <property type="entry name" value="Multidrug efflux transporter AcrB TolC docking domain, DN and DC subdomains"/>
    <property type="match status" value="2"/>
</dbReference>